<protein>
    <submittedName>
        <fullName evidence="2">Uncharacterized protein</fullName>
    </submittedName>
</protein>
<organism evidence="2 3">
    <name type="scientific">Eiseniibacteriota bacterium</name>
    <dbReference type="NCBI Taxonomy" id="2212470"/>
    <lineage>
        <taxon>Bacteria</taxon>
        <taxon>Candidatus Eiseniibacteriota</taxon>
    </lineage>
</organism>
<dbReference type="AlphaFoldDB" id="A0A948RYE3"/>
<accession>A0A948RYE3</accession>
<dbReference type="Proteomes" id="UP000777784">
    <property type="component" value="Unassembled WGS sequence"/>
</dbReference>
<reference evidence="2" key="1">
    <citation type="submission" date="2021-05" db="EMBL/GenBank/DDBJ databases">
        <title>Energy efficiency and biological interactions define the core microbiome of deep oligotrophic groundwater.</title>
        <authorList>
            <person name="Mehrshad M."/>
            <person name="Lopez-Fernandez M."/>
            <person name="Bell E."/>
            <person name="Bernier-Latmani R."/>
            <person name="Bertilsson S."/>
            <person name="Dopson M."/>
        </authorList>
    </citation>
    <scope>NUCLEOTIDE SEQUENCE</scope>
    <source>
        <strain evidence="2">Modern_marine.mb.64</strain>
    </source>
</reference>
<name>A0A948RYE3_UNCEI</name>
<evidence type="ECO:0000313" key="3">
    <source>
        <dbReference type="Proteomes" id="UP000777784"/>
    </source>
</evidence>
<dbReference type="EMBL" id="JAHJDP010000077">
    <property type="protein sequence ID" value="MBU2691873.1"/>
    <property type="molecule type" value="Genomic_DNA"/>
</dbReference>
<feature type="region of interest" description="Disordered" evidence="1">
    <location>
        <begin position="1"/>
        <end position="22"/>
    </location>
</feature>
<proteinExistence type="predicted"/>
<feature type="compositionally biased region" description="Basic and acidic residues" evidence="1">
    <location>
        <begin position="73"/>
        <end position="88"/>
    </location>
</feature>
<sequence>MMKRQVEITRHTRVADEGDVSPGDIILVPEHVALEIQNANKGRILPPLKPVPAEEIPEDDLKGGELSTDPDGDETKDPDGKTTEKTEGVDSDGVFASTEDGEDEDSEDGASPEDTLEDDDEDGDDGDDGDPPDITPTEDPSETAKKDESEQTSGGRRCNFGRSRKNQ</sequence>
<feature type="region of interest" description="Disordered" evidence="1">
    <location>
        <begin position="39"/>
        <end position="167"/>
    </location>
</feature>
<evidence type="ECO:0000313" key="2">
    <source>
        <dbReference type="EMBL" id="MBU2691873.1"/>
    </source>
</evidence>
<comment type="caution">
    <text evidence="2">The sequence shown here is derived from an EMBL/GenBank/DDBJ whole genome shotgun (WGS) entry which is preliminary data.</text>
</comment>
<evidence type="ECO:0000256" key="1">
    <source>
        <dbReference type="SAM" id="MobiDB-lite"/>
    </source>
</evidence>
<gene>
    <name evidence="2" type="ORF">KJ970_13210</name>
</gene>
<feature type="compositionally biased region" description="Acidic residues" evidence="1">
    <location>
        <begin position="99"/>
        <end position="131"/>
    </location>
</feature>
<feature type="compositionally biased region" description="Basic and acidic residues" evidence="1">
    <location>
        <begin position="1"/>
        <end position="16"/>
    </location>
</feature>